<dbReference type="AlphaFoldDB" id="E2AXY8"/>
<feature type="region of interest" description="Disordered" evidence="1">
    <location>
        <begin position="82"/>
        <end position="119"/>
    </location>
</feature>
<dbReference type="Proteomes" id="UP000000311">
    <property type="component" value="Unassembled WGS sequence"/>
</dbReference>
<organism evidence="3">
    <name type="scientific">Camponotus floridanus</name>
    <name type="common">Florida carpenter ant</name>
    <dbReference type="NCBI Taxonomy" id="104421"/>
    <lineage>
        <taxon>Eukaryota</taxon>
        <taxon>Metazoa</taxon>
        <taxon>Ecdysozoa</taxon>
        <taxon>Arthropoda</taxon>
        <taxon>Hexapoda</taxon>
        <taxon>Insecta</taxon>
        <taxon>Pterygota</taxon>
        <taxon>Neoptera</taxon>
        <taxon>Endopterygota</taxon>
        <taxon>Hymenoptera</taxon>
        <taxon>Apocrita</taxon>
        <taxon>Aculeata</taxon>
        <taxon>Formicoidea</taxon>
        <taxon>Formicidae</taxon>
        <taxon>Formicinae</taxon>
        <taxon>Camponotus</taxon>
    </lineage>
</organism>
<gene>
    <name evidence="2" type="ORF">EAG_12695</name>
</gene>
<name>E2AXY8_CAMFO</name>
<sequence>MAGPVNSTMDVDPFLEQERGIAPLLETKRVDNHGRTGRKTRLLFACRREIPSSGMLASRRNGGEGGRARGEWERVLRGSVWCNDDDGDGDGGGGSDGDGGGGEESRPMPTCSYRAASRRERSSDAHRASYECSIHLILKERVRSNAVTLYRQYAKHWYIGKRDGNRVLDLSSISDRYILFSVYTSCWHNQTIFLSVDIVCEGVKVTKTGRRENRLVLDEIADCHRRATIIDIVKTNRPEQSYGTVYLPLPAHAAGPMARHGTVDWSIATQLTKINLSARRESLLVVATRPRILVTENIKRDKFEFPVCRLKVFGETLKERPDDILGPRVGKSAEISSSFFDFYKSRNIDNFEEDKCHRDYRVQSKTTCAIQKKLVKVASVELRHFKHPNFATRSERREKPELLYKDRSDTYSENSNCYRLQSAIKTTCRLCYLTQLAYYEQTSKGYNLSQAVQTNCQWLNSLNFSVGCLMCVKIKLSAEFLVKNIKLKQKFGLLTTRVDVNIHFSLCSFRSNKVLDSSLIIEVVSKEQVVARISGVTDIILHE</sequence>
<evidence type="ECO:0000313" key="2">
    <source>
        <dbReference type="EMBL" id="EFN61691.1"/>
    </source>
</evidence>
<dbReference type="EMBL" id="GL443740">
    <property type="protein sequence ID" value="EFN61691.1"/>
    <property type="molecule type" value="Genomic_DNA"/>
</dbReference>
<proteinExistence type="predicted"/>
<keyword evidence="3" id="KW-1185">Reference proteome</keyword>
<evidence type="ECO:0000313" key="3">
    <source>
        <dbReference type="Proteomes" id="UP000000311"/>
    </source>
</evidence>
<accession>E2AXY8</accession>
<protein>
    <submittedName>
        <fullName evidence="2">Uncharacterized protein</fullName>
    </submittedName>
</protein>
<evidence type="ECO:0000256" key="1">
    <source>
        <dbReference type="SAM" id="MobiDB-lite"/>
    </source>
</evidence>
<feature type="compositionally biased region" description="Gly residues" evidence="1">
    <location>
        <begin position="90"/>
        <end position="102"/>
    </location>
</feature>
<dbReference type="InParanoid" id="E2AXY8"/>
<reference evidence="2 3" key="1">
    <citation type="journal article" date="2010" name="Science">
        <title>Genomic comparison of the ants Camponotus floridanus and Harpegnathos saltator.</title>
        <authorList>
            <person name="Bonasio R."/>
            <person name="Zhang G."/>
            <person name="Ye C."/>
            <person name="Mutti N.S."/>
            <person name="Fang X."/>
            <person name="Qin N."/>
            <person name="Donahue G."/>
            <person name="Yang P."/>
            <person name="Li Q."/>
            <person name="Li C."/>
            <person name="Zhang P."/>
            <person name="Huang Z."/>
            <person name="Berger S.L."/>
            <person name="Reinberg D."/>
            <person name="Wang J."/>
            <person name="Liebig J."/>
        </authorList>
    </citation>
    <scope>NUCLEOTIDE SEQUENCE [LARGE SCALE GENOMIC DNA]</scope>
    <source>
        <strain evidence="3">C129</strain>
    </source>
</reference>